<evidence type="ECO:0000259" key="14">
    <source>
        <dbReference type="PROSITE" id="PS50262"/>
    </source>
</evidence>
<feature type="domain" description="G-protein coupled receptors family 1 profile" evidence="14">
    <location>
        <begin position="23"/>
        <end position="244"/>
    </location>
</feature>
<dbReference type="GO" id="GO:0016020">
    <property type="term" value="C:membrane"/>
    <property type="evidence" value="ECO:0007669"/>
    <property type="project" value="UniProtKB-SubCell"/>
</dbReference>
<name>H3A1F9_LATCH</name>
<organism evidence="15 16">
    <name type="scientific">Latimeria chalumnae</name>
    <name type="common">Coelacanth</name>
    <dbReference type="NCBI Taxonomy" id="7897"/>
    <lineage>
        <taxon>Eukaryota</taxon>
        <taxon>Metazoa</taxon>
        <taxon>Chordata</taxon>
        <taxon>Craniata</taxon>
        <taxon>Vertebrata</taxon>
        <taxon>Euteleostomi</taxon>
        <taxon>Coelacanthiformes</taxon>
        <taxon>Coelacanthidae</taxon>
        <taxon>Latimeria</taxon>
    </lineage>
</organism>
<evidence type="ECO:0000256" key="7">
    <source>
        <dbReference type="ARBA" id="ARBA00023040"/>
    </source>
</evidence>
<keyword evidence="7 12" id="KW-0297">G-protein coupled receptor</keyword>
<dbReference type="InParanoid" id="H3A1F9"/>
<dbReference type="TCDB" id="9.A.14.17.3">
    <property type="family name" value="the g-protein-coupled receptor (gpcr) family"/>
</dbReference>
<gene>
    <name evidence="15" type="primary">LOC102366149</name>
</gene>
<evidence type="ECO:0000313" key="16">
    <source>
        <dbReference type="Proteomes" id="UP000008672"/>
    </source>
</evidence>
<sequence>YIIDSIILYLGAAMIIIGFGYLGNAFIILVFLLEYRRSHTLQPHELIVSFMSICNVGTELGFVVFFVLYLLNFCTYVGETFYEVVHFFTIFLPKTVIWLTACLCFVYCMKIIKVNWRIFMRLKQKISLAVNCMIVGTLLLCTLVSFPIALFIKFKINSTNICRDYYTDDEDKEFFFIYASSLSLLTSLLPLILMLVSSLGIVIFLCLHSRKMDKNITTNSTSRNDAHTSVAIMLLCLITLFIACAGTALSVNLQIATGQFDIQIAIALSTVIYSAGSPMILIIGTVKLRNNFTKLLCPNQRKISICIFFSLLKNQ</sequence>
<keyword evidence="16" id="KW-1185">Reference proteome</keyword>
<dbReference type="FunCoup" id="H3A1F9">
    <property type="interactions" value="529"/>
</dbReference>
<dbReference type="InterPro" id="IPR017452">
    <property type="entry name" value="GPCR_Rhodpsn_7TM"/>
</dbReference>
<dbReference type="GO" id="GO:0033038">
    <property type="term" value="F:bitter taste receptor activity"/>
    <property type="evidence" value="ECO:0007669"/>
    <property type="project" value="InterPro"/>
</dbReference>
<feature type="transmembrane region" description="Helical" evidence="13">
    <location>
        <begin position="262"/>
        <end position="286"/>
    </location>
</feature>
<keyword evidence="4 12" id="KW-0716">Sensory transduction</keyword>
<evidence type="ECO:0000256" key="8">
    <source>
        <dbReference type="ARBA" id="ARBA00023136"/>
    </source>
</evidence>
<dbReference type="HOGENOM" id="CLU_072337_0_0_1"/>
<keyword evidence="5 12" id="KW-0812">Transmembrane</keyword>
<keyword evidence="9 12" id="KW-0675">Receptor</keyword>
<dbReference type="Gene3D" id="1.20.1070.10">
    <property type="entry name" value="Rhodopsin 7-helix transmembrane proteins"/>
    <property type="match status" value="1"/>
</dbReference>
<feature type="transmembrane region" description="Helical" evidence="13">
    <location>
        <begin position="84"/>
        <end position="108"/>
    </location>
</feature>
<dbReference type="OMA" id="WCKRRIS"/>
<evidence type="ECO:0000313" key="15">
    <source>
        <dbReference type="Ensembl" id="ENSLACP00000003480.1"/>
    </source>
</evidence>
<dbReference type="Proteomes" id="UP000008672">
    <property type="component" value="Unassembled WGS sequence"/>
</dbReference>
<feature type="transmembrane region" description="Helical" evidence="13">
    <location>
        <begin position="46"/>
        <end position="72"/>
    </location>
</feature>
<evidence type="ECO:0000256" key="12">
    <source>
        <dbReference type="RuleBase" id="RU004424"/>
    </source>
</evidence>
<dbReference type="PROSITE" id="PS50262">
    <property type="entry name" value="G_PROTEIN_RECEP_F1_2"/>
    <property type="match status" value="1"/>
</dbReference>
<evidence type="ECO:0000256" key="2">
    <source>
        <dbReference type="ARBA" id="ARBA00007376"/>
    </source>
</evidence>
<feature type="transmembrane region" description="Helical" evidence="13">
    <location>
        <begin position="128"/>
        <end position="154"/>
    </location>
</feature>
<keyword evidence="3 12" id="KW-0919">Taste</keyword>
<protein>
    <recommendedName>
        <fullName evidence="12">Taste receptor type 2</fullName>
    </recommendedName>
</protein>
<reference evidence="15" key="2">
    <citation type="submission" date="2025-08" db="UniProtKB">
        <authorList>
            <consortium name="Ensembl"/>
        </authorList>
    </citation>
    <scope>IDENTIFICATION</scope>
</reference>
<dbReference type="GO" id="GO:0004930">
    <property type="term" value="F:G protein-coupled receptor activity"/>
    <property type="evidence" value="ECO:0007669"/>
    <property type="project" value="UniProtKB-KW"/>
</dbReference>
<keyword evidence="6 13" id="KW-1133">Transmembrane helix</keyword>
<evidence type="ECO:0000256" key="11">
    <source>
        <dbReference type="RuleBase" id="RU004423"/>
    </source>
</evidence>
<feature type="transmembrane region" description="Helical" evidence="13">
    <location>
        <begin position="174"/>
        <end position="207"/>
    </location>
</feature>
<proteinExistence type="inferred from homology"/>
<feature type="transmembrane region" description="Helical" evidence="13">
    <location>
        <begin position="6"/>
        <end position="34"/>
    </location>
</feature>
<dbReference type="AlphaFoldDB" id="H3A1F9"/>
<evidence type="ECO:0000256" key="10">
    <source>
        <dbReference type="ARBA" id="ARBA00023224"/>
    </source>
</evidence>
<evidence type="ECO:0000256" key="5">
    <source>
        <dbReference type="ARBA" id="ARBA00022692"/>
    </source>
</evidence>
<comment type="subcellular location">
    <subcellularLocation>
        <location evidence="1 12">Membrane</location>
        <topology evidence="1 12">Multi-pass membrane protein</topology>
    </subcellularLocation>
</comment>
<dbReference type="SUPFAM" id="SSF81321">
    <property type="entry name" value="Family A G protein-coupled receptor-like"/>
    <property type="match status" value="1"/>
</dbReference>
<dbReference type="InterPro" id="IPR007960">
    <property type="entry name" value="TAS2R"/>
</dbReference>
<dbReference type="PANTHER" id="PTHR11394">
    <property type="entry name" value="TASTE RECEPTOR TYPE 2"/>
    <property type="match status" value="1"/>
</dbReference>
<evidence type="ECO:0000256" key="6">
    <source>
        <dbReference type="ARBA" id="ARBA00022989"/>
    </source>
</evidence>
<evidence type="ECO:0000256" key="4">
    <source>
        <dbReference type="ARBA" id="ARBA00022606"/>
    </source>
</evidence>
<keyword evidence="10 12" id="KW-0807">Transducer</keyword>
<dbReference type="EMBL" id="AFYH01241483">
    <property type="status" value="NOT_ANNOTATED_CDS"/>
    <property type="molecule type" value="Genomic_DNA"/>
</dbReference>
<dbReference type="Ensembl" id="ENSLACT00000003511.1">
    <property type="protein sequence ID" value="ENSLACP00000003480.1"/>
    <property type="gene ID" value="ENSLACG00000003104.1"/>
</dbReference>
<feature type="transmembrane region" description="Helical" evidence="13">
    <location>
        <begin position="228"/>
        <end position="250"/>
    </location>
</feature>
<evidence type="ECO:0000256" key="3">
    <source>
        <dbReference type="ARBA" id="ARBA00022480"/>
    </source>
</evidence>
<evidence type="ECO:0000256" key="13">
    <source>
        <dbReference type="SAM" id="Phobius"/>
    </source>
</evidence>
<reference evidence="16" key="1">
    <citation type="submission" date="2011-08" db="EMBL/GenBank/DDBJ databases">
        <title>The draft genome of Latimeria chalumnae.</title>
        <authorList>
            <person name="Di Palma F."/>
            <person name="Alfoldi J."/>
            <person name="Johnson J."/>
            <person name="Berlin A."/>
            <person name="Gnerre S."/>
            <person name="Jaffe D."/>
            <person name="MacCallum I."/>
            <person name="Young S."/>
            <person name="Walker B.J."/>
            <person name="Lander E."/>
            <person name="Lindblad-Toh K."/>
        </authorList>
    </citation>
    <scope>NUCLEOTIDE SEQUENCE [LARGE SCALE GENOMIC DNA]</scope>
    <source>
        <strain evidence="16">Wild caught</strain>
    </source>
</reference>
<dbReference type="Pfam" id="PF05296">
    <property type="entry name" value="TAS2R"/>
    <property type="match status" value="1"/>
</dbReference>
<accession>H3A1F9</accession>
<comment type="similarity">
    <text evidence="2 11">Belongs to the G-protein coupled receptor T2R family.</text>
</comment>
<dbReference type="GeneTree" id="ENSGT01150000286961"/>
<evidence type="ECO:0000256" key="9">
    <source>
        <dbReference type="ARBA" id="ARBA00023170"/>
    </source>
</evidence>
<evidence type="ECO:0000256" key="1">
    <source>
        <dbReference type="ARBA" id="ARBA00004141"/>
    </source>
</evidence>
<reference evidence="15" key="3">
    <citation type="submission" date="2025-09" db="UniProtKB">
        <authorList>
            <consortium name="Ensembl"/>
        </authorList>
    </citation>
    <scope>IDENTIFICATION</scope>
</reference>
<keyword evidence="8 12" id="KW-0472">Membrane</keyword>